<gene>
    <name evidence="1" type="ORF">SDC9_208660</name>
</gene>
<name>A0A645JC66_9ZZZZ</name>
<protein>
    <submittedName>
        <fullName evidence="1">Uncharacterized protein</fullName>
    </submittedName>
</protein>
<accession>A0A645JC66</accession>
<reference evidence="1" key="1">
    <citation type="submission" date="2019-08" db="EMBL/GenBank/DDBJ databases">
        <authorList>
            <person name="Kucharzyk K."/>
            <person name="Murdoch R.W."/>
            <person name="Higgins S."/>
            <person name="Loffler F."/>
        </authorList>
    </citation>
    <scope>NUCLEOTIDE SEQUENCE</scope>
</reference>
<sequence>MLREFFGHMVKVVDGTFDVRNIAEYVFEFRLTVRHHPGKVSRAYRAGKACACGESLRLVEPEFQCAEAAHRKPGDKGVLAFVRDMEERLHYRRKFLADKLPVFQTARHIGVITPVNVRHDYRYAVLSGITLH</sequence>
<evidence type="ECO:0000313" key="1">
    <source>
        <dbReference type="EMBL" id="MPN60927.1"/>
    </source>
</evidence>
<dbReference type="AlphaFoldDB" id="A0A645JC66"/>
<organism evidence="1">
    <name type="scientific">bioreactor metagenome</name>
    <dbReference type="NCBI Taxonomy" id="1076179"/>
    <lineage>
        <taxon>unclassified sequences</taxon>
        <taxon>metagenomes</taxon>
        <taxon>ecological metagenomes</taxon>
    </lineage>
</organism>
<dbReference type="EMBL" id="VSSQ01136832">
    <property type="protein sequence ID" value="MPN60927.1"/>
    <property type="molecule type" value="Genomic_DNA"/>
</dbReference>
<proteinExistence type="predicted"/>
<comment type="caution">
    <text evidence="1">The sequence shown here is derived from an EMBL/GenBank/DDBJ whole genome shotgun (WGS) entry which is preliminary data.</text>
</comment>